<gene>
    <name evidence="1" type="ORF">A0H81_00096</name>
</gene>
<accession>A0A1C7MRW5</accession>
<proteinExistence type="predicted"/>
<dbReference type="Proteomes" id="UP000092993">
    <property type="component" value="Unassembled WGS sequence"/>
</dbReference>
<evidence type="ECO:0000313" key="2">
    <source>
        <dbReference type="Proteomes" id="UP000092993"/>
    </source>
</evidence>
<dbReference type="EMBL" id="LUGG01000001">
    <property type="protein sequence ID" value="OBZ79631.1"/>
    <property type="molecule type" value="Genomic_DNA"/>
</dbReference>
<organism evidence="1 2">
    <name type="scientific">Grifola frondosa</name>
    <name type="common">Maitake</name>
    <name type="synonym">Polyporus frondosus</name>
    <dbReference type="NCBI Taxonomy" id="5627"/>
    <lineage>
        <taxon>Eukaryota</taxon>
        <taxon>Fungi</taxon>
        <taxon>Dikarya</taxon>
        <taxon>Basidiomycota</taxon>
        <taxon>Agaricomycotina</taxon>
        <taxon>Agaricomycetes</taxon>
        <taxon>Polyporales</taxon>
        <taxon>Grifolaceae</taxon>
        <taxon>Grifola</taxon>
    </lineage>
</organism>
<reference evidence="1 2" key="1">
    <citation type="submission" date="2016-03" db="EMBL/GenBank/DDBJ databases">
        <title>Whole genome sequencing of Grifola frondosa 9006-11.</title>
        <authorList>
            <person name="Min B."/>
            <person name="Park H."/>
            <person name="Kim J.-G."/>
            <person name="Cho H."/>
            <person name="Oh Y.-L."/>
            <person name="Kong W.-S."/>
            <person name="Choi I.-G."/>
        </authorList>
    </citation>
    <scope>NUCLEOTIDE SEQUENCE [LARGE SCALE GENOMIC DNA]</scope>
    <source>
        <strain evidence="1 2">9006-11</strain>
    </source>
</reference>
<dbReference type="AlphaFoldDB" id="A0A1C7MRW5"/>
<sequence length="166" mass="18034">MRRTQSSHGAALELSGSEFVLSSTPPSDVIWCCQKHIDGALREVDSGVNVTCMYRDVADSVFSLTGTVDPGHDALVVDTKGGDVRPRTTRVDSDSDRLRRDSLGECITIHSSAHGSDVKHVFRAISGTMCKSDLHRPTKVPHVQPPVACAKLPYWEALYVCSVCIP</sequence>
<protein>
    <submittedName>
        <fullName evidence="1">Uncharacterized protein</fullName>
    </submittedName>
</protein>
<keyword evidence="2" id="KW-1185">Reference proteome</keyword>
<comment type="caution">
    <text evidence="1">The sequence shown here is derived from an EMBL/GenBank/DDBJ whole genome shotgun (WGS) entry which is preliminary data.</text>
</comment>
<evidence type="ECO:0000313" key="1">
    <source>
        <dbReference type="EMBL" id="OBZ79631.1"/>
    </source>
</evidence>
<name>A0A1C7MRW5_GRIFR</name>